<dbReference type="InterPro" id="IPR001763">
    <property type="entry name" value="Rhodanese-like_dom"/>
</dbReference>
<organism evidence="7 8">
    <name type="scientific">Arxiozyma heterogenica</name>
    <dbReference type="NCBI Taxonomy" id="278026"/>
    <lineage>
        <taxon>Eukaryota</taxon>
        <taxon>Fungi</taxon>
        <taxon>Dikarya</taxon>
        <taxon>Ascomycota</taxon>
        <taxon>Saccharomycotina</taxon>
        <taxon>Saccharomycetes</taxon>
        <taxon>Saccharomycetales</taxon>
        <taxon>Saccharomycetaceae</taxon>
        <taxon>Arxiozyma</taxon>
    </lineage>
</organism>
<dbReference type="Gene3D" id="3.40.250.10">
    <property type="entry name" value="Rhodanese-like domain"/>
    <property type="match status" value="1"/>
</dbReference>
<evidence type="ECO:0000259" key="4">
    <source>
        <dbReference type="PROSITE" id="PS50055"/>
    </source>
</evidence>
<dbReference type="Proteomes" id="UP001306508">
    <property type="component" value="Unassembled WGS sequence"/>
</dbReference>
<dbReference type="SUPFAM" id="SSF52799">
    <property type="entry name" value="(Phosphotyrosine protein) phosphatases II"/>
    <property type="match status" value="1"/>
</dbReference>
<dbReference type="PROSITE" id="PS50056">
    <property type="entry name" value="TYR_PHOSPHATASE_2"/>
    <property type="match status" value="1"/>
</dbReference>
<dbReference type="SMART" id="SM00194">
    <property type="entry name" value="PTPc"/>
    <property type="match status" value="1"/>
</dbReference>
<evidence type="ECO:0000256" key="1">
    <source>
        <dbReference type="ARBA" id="ARBA00009649"/>
    </source>
</evidence>
<feature type="domain" description="Tyrosine-protein phosphatase" evidence="4">
    <location>
        <begin position="592"/>
        <end position="893"/>
    </location>
</feature>
<reference evidence="8" key="1">
    <citation type="submission" date="2023-07" db="EMBL/GenBank/DDBJ databases">
        <title>A draft genome of Kazachstania heterogenica Y-27499.</title>
        <authorList>
            <person name="Donic C."/>
            <person name="Kralova J.S."/>
            <person name="Fidel L."/>
            <person name="Ben-Dor S."/>
            <person name="Jung S."/>
        </authorList>
    </citation>
    <scope>NUCLEOTIDE SEQUENCE [LARGE SCALE GENOMIC DNA]</scope>
    <source>
        <strain evidence="8">Y27499</strain>
    </source>
</reference>
<evidence type="ECO:0000256" key="3">
    <source>
        <dbReference type="SAM" id="MobiDB-lite"/>
    </source>
</evidence>
<keyword evidence="8" id="KW-1185">Reference proteome</keyword>
<dbReference type="CDD" id="cd18533">
    <property type="entry name" value="PTP_fungal"/>
    <property type="match status" value="1"/>
</dbReference>
<evidence type="ECO:0000259" key="5">
    <source>
        <dbReference type="PROSITE" id="PS50056"/>
    </source>
</evidence>
<evidence type="ECO:0000313" key="8">
    <source>
        <dbReference type="Proteomes" id="UP001306508"/>
    </source>
</evidence>
<proteinExistence type="inferred from homology"/>
<dbReference type="Pfam" id="PF00102">
    <property type="entry name" value="Y_phosphatase"/>
    <property type="match status" value="1"/>
</dbReference>
<dbReference type="GO" id="GO:0004725">
    <property type="term" value="F:protein tyrosine phosphatase activity"/>
    <property type="evidence" value="ECO:0007669"/>
    <property type="project" value="UniProtKB-EC"/>
</dbReference>
<feature type="domain" description="Rhodanese" evidence="6">
    <location>
        <begin position="157"/>
        <end position="281"/>
    </location>
</feature>
<dbReference type="InterPro" id="IPR029021">
    <property type="entry name" value="Prot-tyrosine_phosphatase-like"/>
</dbReference>
<dbReference type="EC" id="3.1.3.48" evidence="2"/>
<gene>
    <name evidence="7" type="ORF">RI543_000119</name>
</gene>
<feature type="region of interest" description="Disordered" evidence="3">
    <location>
        <begin position="82"/>
        <end position="105"/>
    </location>
</feature>
<dbReference type="InterPro" id="IPR050348">
    <property type="entry name" value="Protein-Tyr_Phosphatase"/>
</dbReference>
<feature type="compositionally biased region" description="Low complexity" evidence="3">
    <location>
        <begin position="82"/>
        <end position="97"/>
    </location>
</feature>
<dbReference type="InterPro" id="IPR016130">
    <property type="entry name" value="Tyr_Pase_AS"/>
</dbReference>
<protein>
    <recommendedName>
        <fullName evidence="2">protein-tyrosine-phosphatase</fullName>
        <ecNumber evidence="2">3.1.3.48</ecNumber>
    </recommendedName>
</protein>
<dbReference type="PANTHER" id="PTHR19134">
    <property type="entry name" value="RECEPTOR-TYPE TYROSINE-PROTEIN PHOSPHATASE"/>
    <property type="match status" value="1"/>
</dbReference>
<dbReference type="PROSITE" id="PS00383">
    <property type="entry name" value="TYR_PHOSPHATASE_1"/>
    <property type="match status" value="1"/>
</dbReference>
<accession>A0AAN8A9V8</accession>
<feature type="domain" description="Tyrosine specific protein phosphatases" evidence="5">
    <location>
        <begin position="798"/>
        <end position="884"/>
    </location>
</feature>
<dbReference type="EMBL" id="JAWIZZ010000006">
    <property type="protein sequence ID" value="KAK5782190.1"/>
    <property type="molecule type" value="Genomic_DNA"/>
</dbReference>
<dbReference type="InterPro" id="IPR000387">
    <property type="entry name" value="Tyr_Pase_dom"/>
</dbReference>
<evidence type="ECO:0000256" key="2">
    <source>
        <dbReference type="ARBA" id="ARBA00013064"/>
    </source>
</evidence>
<dbReference type="PRINTS" id="PR00700">
    <property type="entry name" value="PRTYPHPHTASE"/>
</dbReference>
<comment type="similarity">
    <text evidence="1">Belongs to the protein-tyrosine phosphatase family. Non-receptor class subfamily.</text>
</comment>
<comment type="caution">
    <text evidence="7">The sequence shown here is derived from an EMBL/GenBank/DDBJ whole genome shotgun (WGS) entry which is preliminary data.</text>
</comment>
<dbReference type="Pfam" id="PF00581">
    <property type="entry name" value="Rhodanese"/>
    <property type="match status" value="1"/>
</dbReference>
<name>A0AAN8A9V8_9SACH</name>
<dbReference type="AlphaFoldDB" id="A0AAN8A9V8"/>
<dbReference type="Gene3D" id="3.90.190.10">
    <property type="entry name" value="Protein tyrosine phosphatase superfamily"/>
    <property type="match status" value="1"/>
</dbReference>
<sequence length="946" mass="108588">MTLDFGLYANSSNSSYNSTKNNMNLYRPPQTHLDNEKPLHINHHIHINNNNPNINNMDNMTTPVRSSFSSYQDNKNFTTLSPTNILSTNLNNSNMTSPKLQSPTLQTNQHQYSNLLKSICNPCVTTSFKPRENQFTKPKGCHLISSMELGKILSNKNDKDLLIFDTRPYSDRSKSYIGNSLHISLPSTLLRRKNFTLEKLIESLPLIEQNIIFDKLESPNLEIVLYNNTSNQTDSNISFALACIAIKILNYHKFLNCDRNMVLILESGFPHFEKLFPEFIVTEVHKPSDLTLSTNNFSTNNDPSTSFNSSSNKISPFSESFHQVNSSNFDFDKCLTPPLPSLISSNENTMSESPVSSSSPISALFKFQLPTSQTIQKPLFKFAQNEEIMNLESYLSAVNINEENQRLNSDILNAANLQEFQFPKRLSPESGTFNKASNKDSTNSMSQAQDKLNVQLKYEKLLQVYPLHIIDYYIPKWFQKLMIRPKIQFILQYQKLDILEKKRLNSSISKNTPVSIKCCTSTYYKDLHKTSGSDAGFTSPSNNKLKGYRTRSLSQPNIYSAIRKHSWLKDLDSDDEDEKDRIIISSGVELGNKNRYKDIFPYEHTRVHLKKASFDNNILNNSNTISEAKGWKVDDANNSIEEEEEEKEEDLANTYINANYLHVPDLDLTDTPPTTSINNSSFKVRYIATQAPMYSTVHDFYTCILNDNIPLILALTNNIENGIEKCFKYWKEENYDGIKVKLLEETNLSNSMIIRRIKLTYDLDAKSYQLLQVQLTNWPDLGIVKTSKDVIQLINLKNVVISKLRESKHWSYMSTPTILVHCSAGCGRTGTWCTIDSILSNLSTFNFLQNFYTSSISVYDPISWIINIFRKQRISMVQNINQFLFIYDCLLYYFTLQINDDSVVKRMEDNIDDKKLFVRTSLNELLKDIENLPILHNFIDAKISTL</sequence>
<dbReference type="InterPro" id="IPR000242">
    <property type="entry name" value="PTP_cat"/>
</dbReference>
<dbReference type="PROSITE" id="PS50206">
    <property type="entry name" value="RHODANESE_3"/>
    <property type="match status" value="1"/>
</dbReference>
<dbReference type="PANTHER" id="PTHR19134:SF547">
    <property type="entry name" value="TYROSINE-PROTEIN PHOSPHATASE 3"/>
    <property type="match status" value="1"/>
</dbReference>
<dbReference type="InterPro" id="IPR003595">
    <property type="entry name" value="Tyr_Pase_cat"/>
</dbReference>
<dbReference type="PROSITE" id="PS50055">
    <property type="entry name" value="TYR_PHOSPHATASE_PTP"/>
    <property type="match status" value="1"/>
</dbReference>
<dbReference type="InterPro" id="IPR036873">
    <property type="entry name" value="Rhodanese-like_dom_sf"/>
</dbReference>
<dbReference type="SUPFAM" id="SSF52821">
    <property type="entry name" value="Rhodanese/Cell cycle control phosphatase"/>
    <property type="match status" value="1"/>
</dbReference>
<evidence type="ECO:0000313" key="7">
    <source>
        <dbReference type="EMBL" id="KAK5782190.1"/>
    </source>
</evidence>
<dbReference type="SMART" id="SM00404">
    <property type="entry name" value="PTPc_motif"/>
    <property type="match status" value="1"/>
</dbReference>
<evidence type="ECO:0000259" key="6">
    <source>
        <dbReference type="PROSITE" id="PS50206"/>
    </source>
</evidence>